<dbReference type="eggNOG" id="COG0494">
    <property type="taxonomic scope" value="Bacteria"/>
</dbReference>
<sequence>MPEKIIESEKVFTGRVIAVRKDRIQLPDGGKSIREVVSCADAVAVVALTDGGEVLMVKQYRHPAGKELWEIPAGKIEAGEYPLHCAQRELEEETGYRAQNWRQVYSFYTSPGFCTEQLHLFLASDLTKYDQKLDQDEFIEVEKIPLSEAVQMAGKGKIVDAKTIIGLLAADRDIDK</sequence>
<dbReference type="PANTHER" id="PTHR11839">
    <property type="entry name" value="UDP/ADP-SUGAR PYROPHOSPHATASE"/>
    <property type="match status" value="1"/>
</dbReference>
<comment type="cofactor">
    <cofactor evidence="1">
        <name>Mg(2+)</name>
        <dbReference type="ChEBI" id="CHEBI:18420"/>
    </cofactor>
</comment>
<dbReference type="AlphaFoldDB" id="R4KIA5"/>
<evidence type="ECO:0000313" key="5">
    <source>
        <dbReference type="EMBL" id="AGL01362.1"/>
    </source>
</evidence>
<dbReference type="SUPFAM" id="SSF55811">
    <property type="entry name" value="Nudix"/>
    <property type="match status" value="1"/>
</dbReference>
<dbReference type="Pfam" id="PF00293">
    <property type="entry name" value="NUDIX"/>
    <property type="match status" value="1"/>
</dbReference>
<evidence type="ECO:0000259" key="4">
    <source>
        <dbReference type="PROSITE" id="PS51462"/>
    </source>
</evidence>
<organism evidence="5 6">
    <name type="scientific">Desulfoscipio gibsoniae DSM 7213</name>
    <dbReference type="NCBI Taxonomy" id="767817"/>
    <lineage>
        <taxon>Bacteria</taxon>
        <taxon>Bacillati</taxon>
        <taxon>Bacillota</taxon>
        <taxon>Clostridia</taxon>
        <taxon>Eubacteriales</taxon>
        <taxon>Desulfallaceae</taxon>
        <taxon>Desulfoscipio</taxon>
    </lineage>
</organism>
<dbReference type="GO" id="GO:0016462">
    <property type="term" value="F:pyrophosphatase activity"/>
    <property type="evidence" value="ECO:0007669"/>
    <property type="project" value="UniProtKB-ARBA"/>
</dbReference>
<proteinExistence type="inferred from homology"/>
<dbReference type="PROSITE" id="PS51462">
    <property type="entry name" value="NUDIX"/>
    <property type="match status" value="1"/>
</dbReference>
<dbReference type="GO" id="GO:0006753">
    <property type="term" value="P:nucleoside phosphate metabolic process"/>
    <property type="evidence" value="ECO:0007669"/>
    <property type="project" value="TreeGrafter"/>
</dbReference>
<feature type="domain" description="Nudix hydrolase" evidence="4">
    <location>
        <begin position="38"/>
        <end position="166"/>
    </location>
</feature>
<dbReference type="InterPro" id="IPR020476">
    <property type="entry name" value="Nudix_hydrolase"/>
</dbReference>
<dbReference type="PRINTS" id="PR00502">
    <property type="entry name" value="NUDIXFAMILY"/>
</dbReference>
<dbReference type="PANTHER" id="PTHR11839:SF18">
    <property type="entry name" value="NUDIX HYDROLASE DOMAIN-CONTAINING PROTEIN"/>
    <property type="match status" value="1"/>
</dbReference>
<dbReference type="HOGENOM" id="CLU_062658_5_2_9"/>
<dbReference type="InterPro" id="IPR020084">
    <property type="entry name" value="NUDIX_hydrolase_CS"/>
</dbReference>
<dbReference type="OrthoDB" id="9806150at2"/>
<evidence type="ECO:0000256" key="3">
    <source>
        <dbReference type="RuleBase" id="RU003476"/>
    </source>
</evidence>
<accession>R4KIA5</accession>
<dbReference type="FunFam" id="3.90.79.10:FF:000024">
    <property type="entry name" value="ADP-ribose pyrophosphatase"/>
    <property type="match status" value="1"/>
</dbReference>
<dbReference type="GO" id="GO:0005829">
    <property type="term" value="C:cytosol"/>
    <property type="evidence" value="ECO:0007669"/>
    <property type="project" value="TreeGrafter"/>
</dbReference>
<name>R4KIA5_9FIRM</name>
<dbReference type="STRING" id="767817.Desgi_1914"/>
<dbReference type="Proteomes" id="UP000013520">
    <property type="component" value="Chromosome"/>
</dbReference>
<comment type="similarity">
    <text evidence="3">Belongs to the Nudix hydrolase family.</text>
</comment>
<dbReference type="GO" id="GO:0019693">
    <property type="term" value="P:ribose phosphate metabolic process"/>
    <property type="evidence" value="ECO:0007669"/>
    <property type="project" value="TreeGrafter"/>
</dbReference>
<dbReference type="RefSeq" id="WP_006522542.1">
    <property type="nucleotide sequence ID" value="NC_021184.1"/>
</dbReference>
<dbReference type="PROSITE" id="PS00893">
    <property type="entry name" value="NUDIX_BOX"/>
    <property type="match status" value="1"/>
</dbReference>
<keyword evidence="2 3" id="KW-0378">Hydrolase</keyword>
<dbReference type="EMBL" id="CP003273">
    <property type="protein sequence ID" value="AGL01362.1"/>
    <property type="molecule type" value="Genomic_DNA"/>
</dbReference>
<gene>
    <name evidence="5" type="ORF">Desgi_1914</name>
</gene>
<dbReference type="InterPro" id="IPR015797">
    <property type="entry name" value="NUDIX_hydrolase-like_dom_sf"/>
</dbReference>
<dbReference type="Gene3D" id="3.90.79.10">
    <property type="entry name" value="Nucleoside Triphosphate Pyrophosphohydrolase"/>
    <property type="match status" value="1"/>
</dbReference>
<dbReference type="InterPro" id="IPR000086">
    <property type="entry name" value="NUDIX_hydrolase_dom"/>
</dbReference>
<evidence type="ECO:0000256" key="2">
    <source>
        <dbReference type="ARBA" id="ARBA00022801"/>
    </source>
</evidence>
<evidence type="ECO:0000313" key="6">
    <source>
        <dbReference type="Proteomes" id="UP000013520"/>
    </source>
</evidence>
<protein>
    <submittedName>
        <fullName evidence="5">NTP pyrophosphohydrolase</fullName>
    </submittedName>
</protein>
<dbReference type="KEGG" id="dgi:Desgi_1914"/>
<evidence type="ECO:0000256" key="1">
    <source>
        <dbReference type="ARBA" id="ARBA00001946"/>
    </source>
</evidence>
<reference evidence="5 6" key="1">
    <citation type="submission" date="2012-01" db="EMBL/GenBank/DDBJ databases">
        <title>Complete sequence of Desulfotomaculum gibsoniae DSM 7213.</title>
        <authorList>
            <consortium name="US DOE Joint Genome Institute"/>
            <person name="Lucas S."/>
            <person name="Han J."/>
            <person name="Lapidus A."/>
            <person name="Cheng J.-F."/>
            <person name="Goodwin L."/>
            <person name="Pitluck S."/>
            <person name="Peters L."/>
            <person name="Ovchinnikova G."/>
            <person name="Teshima H."/>
            <person name="Detter J.C."/>
            <person name="Han C."/>
            <person name="Tapia R."/>
            <person name="Land M."/>
            <person name="Hauser L."/>
            <person name="Kyrpides N."/>
            <person name="Ivanova N."/>
            <person name="Pagani I."/>
            <person name="Parshina S."/>
            <person name="Plugge C."/>
            <person name="Muyzer G."/>
            <person name="Kuever J."/>
            <person name="Ivanova A."/>
            <person name="Nazina T."/>
            <person name="Klenk H.-P."/>
            <person name="Brambilla E."/>
            <person name="Spring S."/>
            <person name="Stams A.F."/>
            <person name="Woyke T."/>
        </authorList>
    </citation>
    <scope>NUCLEOTIDE SEQUENCE [LARGE SCALE GENOMIC DNA]</scope>
    <source>
        <strain evidence="5 6">DSM 7213</strain>
    </source>
</reference>
<keyword evidence="6" id="KW-1185">Reference proteome</keyword>